<evidence type="ECO:0000259" key="7">
    <source>
        <dbReference type="Pfam" id="PF04545"/>
    </source>
</evidence>
<protein>
    <submittedName>
        <fullName evidence="8">Sigma-70 family RNA polymerase sigma factor</fullName>
    </submittedName>
</protein>
<dbReference type="GO" id="GO:0006352">
    <property type="term" value="P:DNA-templated transcription initiation"/>
    <property type="evidence" value="ECO:0007669"/>
    <property type="project" value="InterPro"/>
</dbReference>
<dbReference type="Pfam" id="PF04545">
    <property type="entry name" value="Sigma70_r4"/>
    <property type="match status" value="1"/>
</dbReference>
<keyword evidence="4" id="KW-0238">DNA-binding</keyword>
<evidence type="ECO:0000256" key="4">
    <source>
        <dbReference type="ARBA" id="ARBA00023125"/>
    </source>
</evidence>
<feature type="domain" description="RNA polymerase sigma-70 region 4" evidence="7">
    <location>
        <begin position="121"/>
        <end position="165"/>
    </location>
</feature>
<dbReference type="AlphaFoldDB" id="A0A926DRD0"/>
<dbReference type="Gene3D" id="1.10.1740.10">
    <property type="match status" value="1"/>
</dbReference>
<dbReference type="SUPFAM" id="SSF88659">
    <property type="entry name" value="Sigma3 and sigma4 domains of RNA polymerase sigma factors"/>
    <property type="match status" value="1"/>
</dbReference>
<dbReference type="SUPFAM" id="SSF88946">
    <property type="entry name" value="Sigma2 domain of RNA polymerase sigma factors"/>
    <property type="match status" value="1"/>
</dbReference>
<dbReference type="Pfam" id="PF04542">
    <property type="entry name" value="Sigma70_r2"/>
    <property type="match status" value="1"/>
</dbReference>
<dbReference type="InterPro" id="IPR036388">
    <property type="entry name" value="WH-like_DNA-bd_sf"/>
</dbReference>
<dbReference type="InterPro" id="IPR013325">
    <property type="entry name" value="RNA_pol_sigma_r2"/>
</dbReference>
<dbReference type="EMBL" id="JACRSQ010000007">
    <property type="protein sequence ID" value="MBC8543166.1"/>
    <property type="molecule type" value="Genomic_DNA"/>
</dbReference>
<gene>
    <name evidence="8" type="ORF">H8730_06385</name>
</gene>
<proteinExistence type="inferred from homology"/>
<evidence type="ECO:0000259" key="6">
    <source>
        <dbReference type="Pfam" id="PF04542"/>
    </source>
</evidence>
<dbReference type="InterPro" id="IPR013324">
    <property type="entry name" value="RNA_pol_sigma_r3/r4-like"/>
</dbReference>
<reference evidence="8" key="1">
    <citation type="submission" date="2020-08" db="EMBL/GenBank/DDBJ databases">
        <title>Genome public.</title>
        <authorList>
            <person name="Liu C."/>
            <person name="Sun Q."/>
        </authorList>
    </citation>
    <scope>NUCLEOTIDE SEQUENCE</scope>
    <source>
        <strain evidence="8">NSJ-32</strain>
    </source>
</reference>
<dbReference type="InterPro" id="IPR014284">
    <property type="entry name" value="RNA_pol_sigma-70_dom"/>
</dbReference>
<comment type="similarity">
    <text evidence="1">Belongs to the sigma-70 factor family. ECF subfamily.</text>
</comment>
<dbReference type="Gene3D" id="1.10.10.10">
    <property type="entry name" value="Winged helix-like DNA-binding domain superfamily/Winged helix DNA-binding domain"/>
    <property type="match status" value="1"/>
</dbReference>
<evidence type="ECO:0000313" key="9">
    <source>
        <dbReference type="Proteomes" id="UP000657006"/>
    </source>
</evidence>
<dbReference type="GO" id="GO:0016987">
    <property type="term" value="F:sigma factor activity"/>
    <property type="evidence" value="ECO:0007669"/>
    <property type="project" value="UniProtKB-KW"/>
</dbReference>
<dbReference type="PANTHER" id="PTHR43133">
    <property type="entry name" value="RNA POLYMERASE ECF-TYPE SIGMA FACTO"/>
    <property type="match status" value="1"/>
</dbReference>
<keyword evidence="9" id="KW-1185">Reference proteome</keyword>
<feature type="domain" description="RNA polymerase sigma-70 region 2" evidence="6">
    <location>
        <begin position="12"/>
        <end position="77"/>
    </location>
</feature>
<evidence type="ECO:0000313" key="8">
    <source>
        <dbReference type="EMBL" id="MBC8543166.1"/>
    </source>
</evidence>
<keyword evidence="5" id="KW-0804">Transcription</keyword>
<dbReference type="RefSeq" id="WP_177718877.1">
    <property type="nucleotide sequence ID" value="NZ_JACRSQ010000007.1"/>
</dbReference>
<dbReference type="InterPro" id="IPR007627">
    <property type="entry name" value="RNA_pol_sigma70_r2"/>
</dbReference>
<evidence type="ECO:0000256" key="5">
    <source>
        <dbReference type="ARBA" id="ARBA00023163"/>
    </source>
</evidence>
<organism evidence="8 9">
    <name type="scientific">Bianquea renquensis</name>
    <dbReference type="NCBI Taxonomy" id="2763661"/>
    <lineage>
        <taxon>Bacteria</taxon>
        <taxon>Bacillati</taxon>
        <taxon>Bacillota</taxon>
        <taxon>Clostridia</taxon>
        <taxon>Eubacteriales</taxon>
        <taxon>Bianqueaceae</taxon>
        <taxon>Bianquea</taxon>
    </lineage>
</organism>
<sequence length="187" mass="21614">MRQEEQAFFEQLYLQLYDGLYRFIARIAKDADAAEDLVQETFTEAFSRIDTLMAHPNVTGWFYLTARNKTLNHLRRKYHQEMTDLDFDLVASTASSDGNSPVETTVMEEFFQFAQLAGYVTEQELAMLKDRFEVGLSLEEIAQRYGLSLGACKMRFSRIYKRLRENPELLRVCVLALMLVLQAKGGI</sequence>
<dbReference type="InterPro" id="IPR007630">
    <property type="entry name" value="RNA_pol_sigma70_r4"/>
</dbReference>
<dbReference type="Proteomes" id="UP000657006">
    <property type="component" value="Unassembled WGS sequence"/>
</dbReference>
<dbReference type="InterPro" id="IPR039425">
    <property type="entry name" value="RNA_pol_sigma-70-like"/>
</dbReference>
<evidence type="ECO:0000256" key="3">
    <source>
        <dbReference type="ARBA" id="ARBA00023082"/>
    </source>
</evidence>
<dbReference type="GO" id="GO:0003677">
    <property type="term" value="F:DNA binding"/>
    <property type="evidence" value="ECO:0007669"/>
    <property type="project" value="UniProtKB-KW"/>
</dbReference>
<accession>A0A926DRD0</accession>
<evidence type="ECO:0000256" key="2">
    <source>
        <dbReference type="ARBA" id="ARBA00023015"/>
    </source>
</evidence>
<keyword evidence="2" id="KW-0805">Transcription regulation</keyword>
<keyword evidence="3" id="KW-0731">Sigma factor</keyword>
<evidence type="ECO:0000256" key="1">
    <source>
        <dbReference type="ARBA" id="ARBA00010641"/>
    </source>
</evidence>
<dbReference type="PANTHER" id="PTHR43133:SF8">
    <property type="entry name" value="RNA POLYMERASE SIGMA FACTOR HI_1459-RELATED"/>
    <property type="match status" value="1"/>
</dbReference>
<dbReference type="NCBIfam" id="TIGR02937">
    <property type="entry name" value="sigma70-ECF"/>
    <property type="match status" value="1"/>
</dbReference>
<comment type="caution">
    <text evidence="8">The sequence shown here is derived from an EMBL/GenBank/DDBJ whole genome shotgun (WGS) entry which is preliminary data.</text>
</comment>
<name>A0A926DRD0_9FIRM</name>